<dbReference type="PANTHER" id="PTHR43214">
    <property type="entry name" value="TWO-COMPONENT RESPONSE REGULATOR"/>
    <property type="match status" value="1"/>
</dbReference>
<dbReference type="RefSeq" id="WP_255864564.1">
    <property type="nucleotide sequence ID" value="NZ_CP104263.1"/>
</dbReference>
<dbReference type="Pfam" id="PF00072">
    <property type="entry name" value="Response_reg"/>
    <property type="match status" value="1"/>
</dbReference>
<sequence>MSEAAAGAAPITVALVDDQPLFRTGIQMLIRSQQDLAYCGSAGNGMEAVELAEAVCPDIMLMDLRMPVVDGITATRRIMAAADEAGRERPKVIALTTFNRDQAVVEAVRAGASGYLLKSAEPEFLLSAIRTVYAGYSVVAPGSAHDLFAHLTRSADPAEPDTAAIAELTAREKDVFLLVAKGLSNADIAGSVFLSEATVKTHIRRIQDRLGLATRISMVAFAYEHRLLG</sequence>
<dbReference type="SUPFAM" id="SSF46894">
    <property type="entry name" value="C-terminal effector domain of the bipartite response regulators"/>
    <property type="match status" value="1"/>
</dbReference>
<dbReference type="CDD" id="cd06170">
    <property type="entry name" value="LuxR_C_like"/>
    <property type="match status" value="1"/>
</dbReference>
<evidence type="ECO:0000256" key="5">
    <source>
        <dbReference type="PROSITE-ProRule" id="PRU00169"/>
    </source>
</evidence>
<dbReference type="EMBL" id="JANFLP010000001">
    <property type="protein sequence ID" value="MCQ1948634.1"/>
    <property type="molecule type" value="Genomic_DNA"/>
</dbReference>
<reference evidence="8 9" key="1">
    <citation type="submission" date="2022-07" db="EMBL/GenBank/DDBJ databases">
        <title>Novel species in genus Arthrobacter.</title>
        <authorList>
            <person name="Liu Y."/>
        </authorList>
    </citation>
    <scope>NUCLEOTIDE SEQUENCE [LARGE SCALE GENOMIC DNA]</scope>
    <source>
        <strain evidence="9">zg-Y859</strain>
    </source>
</reference>
<proteinExistence type="predicted"/>
<dbReference type="PANTHER" id="PTHR43214:SF24">
    <property type="entry name" value="TRANSCRIPTIONAL REGULATORY PROTEIN NARL-RELATED"/>
    <property type="match status" value="1"/>
</dbReference>
<dbReference type="InterPro" id="IPR011006">
    <property type="entry name" value="CheY-like_superfamily"/>
</dbReference>
<dbReference type="PROSITE" id="PS50110">
    <property type="entry name" value="RESPONSE_REGULATORY"/>
    <property type="match status" value="1"/>
</dbReference>
<evidence type="ECO:0000259" key="7">
    <source>
        <dbReference type="PROSITE" id="PS50110"/>
    </source>
</evidence>
<feature type="modified residue" description="4-aspartylphosphate" evidence="5">
    <location>
        <position position="63"/>
    </location>
</feature>
<evidence type="ECO:0000259" key="6">
    <source>
        <dbReference type="PROSITE" id="PS50043"/>
    </source>
</evidence>
<dbReference type="PROSITE" id="PS50043">
    <property type="entry name" value="HTH_LUXR_2"/>
    <property type="match status" value="1"/>
</dbReference>
<dbReference type="SMART" id="SM00421">
    <property type="entry name" value="HTH_LUXR"/>
    <property type="match status" value="1"/>
</dbReference>
<dbReference type="InterPro" id="IPR000792">
    <property type="entry name" value="Tscrpt_reg_LuxR_C"/>
</dbReference>
<dbReference type="CDD" id="cd17535">
    <property type="entry name" value="REC_NarL-like"/>
    <property type="match status" value="1"/>
</dbReference>
<dbReference type="PRINTS" id="PR00038">
    <property type="entry name" value="HTHLUXR"/>
</dbReference>
<evidence type="ECO:0000313" key="9">
    <source>
        <dbReference type="Proteomes" id="UP001206924"/>
    </source>
</evidence>
<feature type="domain" description="HTH luxR-type" evidence="6">
    <location>
        <begin position="161"/>
        <end position="226"/>
    </location>
</feature>
<dbReference type="SUPFAM" id="SSF52172">
    <property type="entry name" value="CheY-like"/>
    <property type="match status" value="1"/>
</dbReference>
<gene>
    <name evidence="8" type="ORF">NNX28_01660</name>
</gene>
<feature type="domain" description="Response regulatory" evidence="7">
    <location>
        <begin position="12"/>
        <end position="133"/>
    </location>
</feature>
<protein>
    <submittedName>
        <fullName evidence="8">Response regulator transcription factor</fullName>
    </submittedName>
</protein>
<accession>A0ABT1NLR0</accession>
<dbReference type="InterPro" id="IPR001789">
    <property type="entry name" value="Sig_transdc_resp-reg_receiver"/>
</dbReference>
<dbReference type="InterPro" id="IPR039420">
    <property type="entry name" value="WalR-like"/>
</dbReference>
<keyword evidence="1 5" id="KW-0597">Phosphoprotein</keyword>
<dbReference type="Pfam" id="PF00196">
    <property type="entry name" value="GerE"/>
    <property type="match status" value="1"/>
</dbReference>
<organism evidence="8 9">
    <name type="scientific">Arthrobacter jinronghuae</name>
    <dbReference type="NCBI Taxonomy" id="2964609"/>
    <lineage>
        <taxon>Bacteria</taxon>
        <taxon>Bacillati</taxon>
        <taxon>Actinomycetota</taxon>
        <taxon>Actinomycetes</taxon>
        <taxon>Micrococcales</taxon>
        <taxon>Micrococcaceae</taxon>
        <taxon>Arthrobacter</taxon>
    </lineage>
</organism>
<comment type="caution">
    <text evidence="8">The sequence shown here is derived from an EMBL/GenBank/DDBJ whole genome shotgun (WGS) entry which is preliminary data.</text>
</comment>
<dbReference type="Proteomes" id="UP001206924">
    <property type="component" value="Unassembled WGS sequence"/>
</dbReference>
<keyword evidence="3" id="KW-0238">DNA-binding</keyword>
<evidence type="ECO:0000256" key="3">
    <source>
        <dbReference type="ARBA" id="ARBA00023125"/>
    </source>
</evidence>
<evidence type="ECO:0000256" key="4">
    <source>
        <dbReference type="ARBA" id="ARBA00023163"/>
    </source>
</evidence>
<keyword evidence="9" id="KW-1185">Reference proteome</keyword>
<dbReference type="InterPro" id="IPR016032">
    <property type="entry name" value="Sig_transdc_resp-reg_C-effctor"/>
</dbReference>
<evidence type="ECO:0000313" key="8">
    <source>
        <dbReference type="EMBL" id="MCQ1948634.1"/>
    </source>
</evidence>
<dbReference type="PROSITE" id="PS00622">
    <property type="entry name" value="HTH_LUXR_1"/>
    <property type="match status" value="1"/>
</dbReference>
<name>A0ABT1NLR0_9MICC</name>
<evidence type="ECO:0000256" key="1">
    <source>
        <dbReference type="ARBA" id="ARBA00022553"/>
    </source>
</evidence>
<keyword evidence="2" id="KW-0805">Transcription regulation</keyword>
<dbReference type="Gene3D" id="3.40.50.2300">
    <property type="match status" value="1"/>
</dbReference>
<dbReference type="SMART" id="SM00448">
    <property type="entry name" value="REC"/>
    <property type="match status" value="1"/>
</dbReference>
<dbReference type="InterPro" id="IPR058245">
    <property type="entry name" value="NreC/VraR/RcsB-like_REC"/>
</dbReference>
<evidence type="ECO:0000256" key="2">
    <source>
        <dbReference type="ARBA" id="ARBA00023015"/>
    </source>
</evidence>
<keyword evidence="4" id="KW-0804">Transcription</keyword>